<feature type="compositionally biased region" description="Basic and acidic residues" evidence="1">
    <location>
        <begin position="1"/>
        <end position="17"/>
    </location>
</feature>
<gene>
    <name evidence="3" type="ORF">NYZ96_11335</name>
</gene>
<proteinExistence type="predicted"/>
<name>A0AB38TKU8_BURGA</name>
<feature type="region of interest" description="Disordered" evidence="1">
    <location>
        <begin position="410"/>
        <end position="497"/>
    </location>
</feature>
<dbReference type="InterPro" id="IPR041092">
    <property type="entry name" value="PBECR1"/>
</dbReference>
<dbReference type="EMBL" id="CP104214">
    <property type="protein sequence ID" value="UWX68831.1"/>
    <property type="molecule type" value="Genomic_DNA"/>
</dbReference>
<feature type="region of interest" description="Disordered" evidence="1">
    <location>
        <begin position="1"/>
        <end position="40"/>
    </location>
</feature>
<accession>A0AB38TKU8</accession>
<evidence type="ECO:0000259" key="2">
    <source>
        <dbReference type="Pfam" id="PF18809"/>
    </source>
</evidence>
<protein>
    <submittedName>
        <fullName evidence="3">DUF2213 domain-containing protein</fullName>
    </submittedName>
</protein>
<sequence>MPGEFDESKHPRGEDGKFGAGGGGSSSESSSPKVGPFGPILTNFKGDAQGAIKALTEMQDGEAIGALHHPEIGDIDLIWGKAPGEGQEGYGLAKLVAKHPEVLHDLQGILSSMSVVQPSGKNRVRLSSATHRGVVRLSWDGESKSWLMTAFEPGRERGGEITRTDTDSLAGADDTASRTDASEAIVDQVIADFQAHKNRGITELDVAKSIRDGALPSPQQYENVWLFDLRITGTGTSYRMALDEYVYRPPENFLTDEFLERCNGLPVIFEHPEKSILSTEEYRARAIGTIVLPYIKGDEVWGIAKVFDADAAALMCSTHASTSPAVIFRDAGSAESVEIDGKSVLIEGNPSYLDHLAVCQEGVWDKGGEPSGVNTGDPEMDGMEEQVPAWADALGKRLDSVCSRMDAIENKGGDQMPAKPMAADGNPAAEAAGAAEHEHEAAAARELAEAEAAGAVERRADSAETEEEKEKREKEAKERADSAARADAQGRLERENAELRARIERMDGRIASMTKPLSTEDRDALATAQMRADSVMQMFGQSAAQPLHGESPIDYRRRLASKLQSHSSDMKGVKLDSIDGPAFKLVEDRIYADAQSAALNPAAAPAGRLIPLVSRDEAGRQITRFTGDIDAWMGHFKAPGVVCKVNRQAKGA</sequence>
<evidence type="ECO:0000313" key="4">
    <source>
        <dbReference type="Proteomes" id="UP001059745"/>
    </source>
</evidence>
<dbReference type="AlphaFoldDB" id="A0AB38TKU8"/>
<dbReference type="RefSeq" id="WP_260531194.1">
    <property type="nucleotide sequence ID" value="NZ_CP104214.1"/>
</dbReference>
<reference evidence="3" key="1">
    <citation type="submission" date="2022-09" db="EMBL/GenBank/DDBJ databases">
        <title>Genomic of Burkholderia gladioli.</title>
        <authorList>
            <person name="Wu H."/>
        </authorList>
    </citation>
    <scope>NUCLEOTIDE SEQUENCE</scope>
    <source>
        <strain evidence="3">ZN-S4</strain>
    </source>
</reference>
<organism evidence="3 4">
    <name type="scientific">Burkholderia gladioli</name>
    <name type="common">Pseudomonas marginata</name>
    <name type="synonym">Phytomonas marginata</name>
    <dbReference type="NCBI Taxonomy" id="28095"/>
    <lineage>
        <taxon>Bacteria</taxon>
        <taxon>Pseudomonadati</taxon>
        <taxon>Pseudomonadota</taxon>
        <taxon>Betaproteobacteria</taxon>
        <taxon>Burkholderiales</taxon>
        <taxon>Burkholderiaceae</taxon>
        <taxon>Burkholderia</taxon>
    </lineage>
</organism>
<feature type="compositionally biased region" description="Basic and acidic residues" evidence="1">
    <location>
        <begin position="456"/>
        <end position="497"/>
    </location>
</feature>
<evidence type="ECO:0000256" key="1">
    <source>
        <dbReference type="SAM" id="MobiDB-lite"/>
    </source>
</evidence>
<dbReference type="Pfam" id="PF18809">
    <property type="entry name" value="PBECR1"/>
    <property type="match status" value="1"/>
</dbReference>
<dbReference type="Proteomes" id="UP001059745">
    <property type="component" value="Chromosome 1"/>
</dbReference>
<feature type="compositionally biased region" description="Basic and acidic residues" evidence="1">
    <location>
        <begin position="156"/>
        <end position="166"/>
    </location>
</feature>
<feature type="domain" description="Phage-Barnase-EndoU-ColicinE5/D-RelE-like nuclease" evidence="2">
    <location>
        <begin position="67"/>
        <end position="154"/>
    </location>
</feature>
<feature type="region of interest" description="Disordered" evidence="1">
    <location>
        <begin position="156"/>
        <end position="176"/>
    </location>
</feature>
<evidence type="ECO:0000313" key="3">
    <source>
        <dbReference type="EMBL" id="UWX68831.1"/>
    </source>
</evidence>
<feature type="compositionally biased region" description="Basic and acidic residues" evidence="1">
    <location>
        <begin position="435"/>
        <end position="448"/>
    </location>
</feature>